<name>A0A0V0QY89_PSEPJ</name>
<dbReference type="SUPFAM" id="SSF117281">
    <property type="entry name" value="Kelch motif"/>
    <property type="match status" value="1"/>
</dbReference>
<accession>A0A0V0QY89</accession>
<dbReference type="InParanoid" id="A0A0V0QY89"/>
<evidence type="ECO:0000313" key="1">
    <source>
        <dbReference type="EMBL" id="KRX07166.1"/>
    </source>
</evidence>
<protein>
    <submittedName>
        <fullName evidence="1">Galactose oxidase/kelch, beta-propeller</fullName>
    </submittedName>
</protein>
<gene>
    <name evidence="1" type="ORF">PPERSA_00076</name>
</gene>
<dbReference type="SUPFAM" id="SSF50965">
    <property type="entry name" value="Galactose oxidase, central domain"/>
    <property type="match status" value="1"/>
</dbReference>
<dbReference type="OrthoDB" id="286745at2759"/>
<dbReference type="Gene3D" id="2.120.10.80">
    <property type="entry name" value="Kelch-type beta propeller"/>
    <property type="match status" value="3"/>
</dbReference>
<comment type="caution">
    <text evidence="1">The sequence shown here is derived from an EMBL/GenBank/DDBJ whole genome shotgun (WGS) entry which is preliminary data.</text>
</comment>
<keyword evidence="2" id="KW-1185">Reference proteome</keyword>
<proteinExistence type="predicted"/>
<dbReference type="InterPro" id="IPR011043">
    <property type="entry name" value="Gal_Oxase/kelch_b-propeller"/>
</dbReference>
<dbReference type="EMBL" id="LDAU01000086">
    <property type="protein sequence ID" value="KRX07166.1"/>
    <property type="molecule type" value="Genomic_DNA"/>
</dbReference>
<dbReference type="Proteomes" id="UP000054937">
    <property type="component" value="Unassembled WGS sequence"/>
</dbReference>
<dbReference type="AlphaFoldDB" id="A0A0V0QY89"/>
<organism evidence="1 2">
    <name type="scientific">Pseudocohnilembus persalinus</name>
    <name type="common">Ciliate</name>
    <dbReference type="NCBI Taxonomy" id="266149"/>
    <lineage>
        <taxon>Eukaryota</taxon>
        <taxon>Sar</taxon>
        <taxon>Alveolata</taxon>
        <taxon>Ciliophora</taxon>
        <taxon>Intramacronucleata</taxon>
        <taxon>Oligohymenophorea</taxon>
        <taxon>Scuticociliatia</taxon>
        <taxon>Philasterida</taxon>
        <taxon>Pseudocohnilembidae</taxon>
        <taxon>Pseudocohnilembus</taxon>
    </lineage>
</organism>
<dbReference type="Pfam" id="PF24681">
    <property type="entry name" value="Kelch_KLHDC2_KLHL20_DRC7"/>
    <property type="match status" value="2"/>
</dbReference>
<sequence>MSQYWSQLKIQGFSASNRSNATIVNNGDRIYLYGGEELGSDSVNNGFLYLDYYSQDKQNYLMWQKVEEKNPEQSPGNLQRHSTVLINDKIFIYGGKKNMVQYSNNSIYIFDLKTNVWTQKQAPDYVPCMDSHTCCIWEIKNEQNQTKDTHLVIYGGFNIAGYQENIYSYNIEQDQWLIRYNATEVHKNLKNQSNQIEYNIQKQSLPKPRSNHASVIYNDCLYVYGGNTINNEKLGDFWQFNLMKSEWKFIAQSNQPGVRSGHSLSIWKDQLIIFGGMRYVMKELNDLYVFCIKQNVWKQLEQQQDLPQSIKNQNSILLESNPKVDFSQYKSGELSNYDLKKYFIGKEAKKKEGVNTLYGHIRKIKLTPLLSDQQKLEKIRENGKKIMMLEFQKIDLKQNKRSEGVTENMKLAIKQVQKTHRTNDKQMVYQDQKQDFQQIQQNQNNRIEGKRPLPRDGHTCCVIQQNGVLILFGGDRHRLTFNDIYELNLQKIDF</sequence>
<reference evidence="1 2" key="1">
    <citation type="journal article" date="2015" name="Sci. Rep.">
        <title>Genome of the facultative scuticociliatosis pathogen Pseudocohnilembus persalinus provides insight into its virulence through horizontal gene transfer.</title>
        <authorList>
            <person name="Xiong J."/>
            <person name="Wang G."/>
            <person name="Cheng J."/>
            <person name="Tian M."/>
            <person name="Pan X."/>
            <person name="Warren A."/>
            <person name="Jiang C."/>
            <person name="Yuan D."/>
            <person name="Miao W."/>
        </authorList>
    </citation>
    <scope>NUCLEOTIDE SEQUENCE [LARGE SCALE GENOMIC DNA]</scope>
    <source>
        <strain evidence="1">36N120E</strain>
    </source>
</reference>
<dbReference type="InterPro" id="IPR015915">
    <property type="entry name" value="Kelch-typ_b-propeller"/>
</dbReference>
<dbReference type="PANTHER" id="PTHR23244:SF501">
    <property type="entry name" value="BTB DOMAIN-CONTAINING PROTEIN"/>
    <property type="match status" value="1"/>
</dbReference>
<evidence type="ECO:0000313" key="2">
    <source>
        <dbReference type="Proteomes" id="UP000054937"/>
    </source>
</evidence>
<dbReference type="PANTHER" id="PTHR23244">
    <property type="entry name" value="KELCH REPEAT DOMAIN"/>
    <property type="match status" value="1"/>
</dbReference>
<dbReference type="OMA" id="NCAITIH"/>